<dbReference type="KEGG" id="amv:ACMV_13980"/>
<dbReference type="Pfam" id="PF05045">
    <property type="entry name" value="RgpF"/>
    <property type="match status" value="1"/>
</dbReference>
<evidence type="ECO:0000313" key="2">
    <source>
        <dbReference type="Proteomes" id="UP000007100"/>
    </source>
</evidence>
<dbReference type="InterPro" id="IPR007739">
    <property type="entry name" value="RgpF"/>
</dbReference>
<accession>F0IY85</accession>
<dbReference type="AlphaFoldDB" id="F0IY85"/>
<proteinExistence type="predicted"/>
<dbReference type="Proteomes" id="UP000007100">
    <property type="component" value="Chromosome"/>
</dbReference>
<keyword evidence="2" id="KW-1185">Reference proteome</keyword>
<reference evidence="1 2" key="1">
    <citation type="submission" date="2010-12" db="EMBL/GenBank/DDBJ databases">
        <title>Whole genome sequence of Acidiphilium multivorum AIU301.</title>
        <authorList>
            <person name="Narita-Yamada S."/>
            <person name="Nakamura S."/>
            <person name="Ito N."/>
            <person name="Takarada H."/>
            <person name="Katano Y."/>
            <person name="Nakazawa H."/>
            <person name="Hosoyama A."/>
            <person name="Yamada R."/>
            <person name="Fujita N."/>
        </authorList>
    </citation>
    <scope>NUCLEOTIDE SEQUENCE [LARGE SCALE GENOMIC DNA]</scope>
    <source>
        <strain evidence="2">DSM 11245 / JCM 8867 / AIU301</strain>
    </source>
</reference>
<evidence type="ECO:0000313" key="1">
    <source>
        <dbReference type="EMBL" id="BAJ80745.1"/>
    </source>
</evidence>
<dbReference type="RefSeq" id="WP_013639964.1">
    <property type="nucleotide sequence ID" value="NC_015186.1"/>
</dbReference>
<sequence>MNTAQLLRAAWRALRHAWTLAAMTVAAGLGRLRNPHQVIARKPDGGIVLGPRVVLFLHWDRGGRVREALFDYIAQLAASGRSVVFVTNAGALDPGAEARLLALCAGILVRRNIGYDFGGWRDAIETLDLPQSGTEEIIIANDSIFGPVRPIDSMLLRLDYDEADVWGLTESWQRRYHLQSYFVAFGPRAIRSPAFRRFWSGVIPAPSKPYVIGKYEVGLTQAMIRAGLRVAALWPYEALTRQITRDQLAPYLDIEPGGRADPHDLTRWLHILRLRDAIARRRPLNPTSDLWRHLLLSGYPFIKRELLRDNPTKVEDIGDWADLLRDELGADPAPILADLRMMLRGDAP</sequence>
<organism evidence="1 2">
    <name type="scientific">Acidiphilium multivorum (strain DSM 11245 / JCM 8867 / NBRC 100883 / AIU 301)</name>
    <dbReference type="NCBI Taxonomy" id="926570"/>
    <lineage>
        <taxon>Bacteria</taxon>
        <taxon>Pseudomonadati</taxon>
        <taxon>Pseudomonadota</taxon>
        <taxon>Alphaproteobacteria</taxon>
        <taxon>Acetobacterales</taxon>
        <taxon>Acidocellaceae</taxon>
        <taxon>Acidiphilium</taxon>
    </lineage>
</organism>
<protein>
    <submittedName>
        <fullName evidence="1">Putative lipopolysaccharide biosynthesis protein</fullName>
    </submittedName>
</protein>
<gene>
    <name evidence="1" type="ordered locus">ACMV_13980</name>
</gene>
<name>F0IY85_ACIMA</name>
<dbReference type="HOGENOM" id="CLU_851589_0_0_5"/>
<dbReference type="EMBL" id="AP012035">
    <property type="protein sequence ID" value="BAJ80745.1"/>
    <property type="molecule type" value="Genomic_DNA"/>
</dbReference>